<dbReference type="SUPFAM" id="SSF53850">
    <property type="entry name" value="Periplasmic binding protein-like II"/>
    <property type="match status" value="1"/>
</dbReference>
<dbReference type="AlphaFoldDB" id="A0AAU8LWY7"/>
<dbReference type="Gene3D" id="3.40.190.10">
    <property type="entry name" value="Periplasmic binding protein-like II"/>
    <property type="match status" value="2"/>
</dbReference>
<reference evidence="2" key="1">
    <citation type="journal article" date="2024" name="Syst. Appl. Microbiol.">
        <title>First single-strain enrichments of Electrothrix cable bacteria, description of E. aestuarii sp. nov. and E. rattekaaiensis sp. nov., and proposal of a cable bacteria taxonomy following the rules of the SeqCode.</title>
        <authorList>
            <person name="Plum-Jensen L.E."/>
            <person name="Schramm A."/>
            <person name="Marshall I.P.G."/>
        </authorList>
    </citation>
    <scope>NUCLEOTIDE SEQUENCE</scope>
    <source>
        <strain evidence="2">Rat1</strain>
    </source>
</reference>
<dbReference type="PANTHER" id="PTHR35841">
    <property type="entry name" value="PHOSPHONATES-BINDING PERIPLASMIC PROTEIN"/>
    <property type="match status" value="1"/>
</dbReference>
<dbReference type="PROSITE" id="PS51257">
    <property type="entry name" value="PROKAR_LIPOPROTEIN"/>
    <property type="match status" value="1"/>
</dbReference>
<dbReference type="PANTHER" id="PTHR35841:SF1">
    <property type="entry name" value="PHOSPHONATES-BINDING PERIPLASMIC PROTEIN"/>
    <property type="match status" value="1"/>
</dbReference>
<protein>
    <submittedName>
        <fullName evidence="2">Phosphate/phosphite/phosphonate ABC transporter substrate-binding protein</fullName>
    </submittedName>
</protein>
<organism evidence="2">
    <name type="scientific">Candidatus Electrothrix aestuarii</name>
    <dbReference type="NCBI Taxonomy" id="3062594"/>
    <lineage>
        <taxon>Bacteria</taxon>
        <taxon>Pseudomonadati</taxon>
        <taxon>Thermodesulfobacteriota</taxon>
        <taxon>Desulfobulbia</taxon>
        <taxon>Desulfobulbales</taxon>
        <taxon>Desulfobulbaceae</taxon>
        <taxon>Candidatus Electrothrix</taxon>
    </lineage>
</organism>
<evidence type="ECO:0000256" key="1">
    <source>
        <dbReference type="SAM" id="SignalP"/>
    </source>
</evidence>
<reference evidence="2" key="2">
    <citation type="submission" date="2024-06" db="EMBL/GenBank/DDBJ databases">
        <authorList>
            <person name="Plum-Jensen L.E."/>
            <person name="Schramm A."/>
            <person name="Marshall I.P.G."/>
        </authorList>
    </citation>
    <scope>NUCLEOTIDE SEQUENCE</scope>
    <source>
        <strain evidence="2">Rat1</strain>
    </source>
</reference>
<accession>A0AAU8LWY7</accession>
<sequence>MKKIALCILLFSAVFSLQACKTDEATEKPAAVAEKQDQPAVTPVSNEKPLRFGYMICDSRKLSEERFSPFTAYLEKKLGRRVEMILKNTFEFESLIKNKEVDFFHVNPVVAIVLKEKYKADLLLTDIRGRNGYKATGTIIARKDSGIETIEDMRGKSMVFGPALAPFGYMAQYALLLENNFDPETDFSSYTIPAGAAKHDKVIYGVEYGKYDVGAAPRIDLDRLVEENIIDLNDYNIIAESEPMPYCTVGARAEIDAALKEKMKDLLLNLKDDEVATVDGETLKVLKRMLIDGFQPVVDSEYDAIREDLKLCNMPPYNKY</sequence>
<gene>
    <name evidence="2" type="ORF">Q3M24_02355</name>
</gene>
<name>A0AAU8LWY7_9BACT</name>
<dbReference type="Pfam" id="PF12974">
    <property type="entry name" value="Phosphonate-bd"/>
    <property type="match status" value="1"/>
</dbReference>
<dbReference type="EMBL" id="CP159373">
    <property type="protein sequence ID" value="XCN73617.1"/>
    <property type="molecule type" value="Genomic_DNA"/>
</dbReference>
<dbReference type="KEGG" id="eaj:Q3M24_02355"/>
<feature type="signal peptide" evidence="1">
    <location>
        <begin position="1"/>
        <end position="21"/>
    </location>
</feature>
<evidence type="ECO:0000313" key="2">
    <source>
        <dbReference type="EMBL" id="XCN73617.1"/>
    </source>
</evidence>
<feature type="chain" id="PRO_5043919314" evidence="1">
    <location>
        <begin position="22"/>
        <end position="320"/>
    </location>
</feature>
<keyword evidence="1" id="KW-0732">Signal</keyword>
<proteinExistence type="predicted"/>